<dbReference type="AlphaFoldDB" id="A0AAQ3R741"/>
<evidence type="ECO:0008006" key="6">
    <source>
        <dbReference type="Google" id="ProtNLM"/>
    </source>
</evidence>
<comment type="similarity">
    <text evidence="1">Belongs to the universal ribosomal protein uS8 family.</text>
</comment>
<evidence type="ECO:0000256" key="2">
    <source>
        <dbReference type="ARBA" id="ARBA00022980"/>
    </source>
</evidence>
<sequence>MSLVNLSHVCSHLQNASLARLGLTSIPYTKLHLSLSLLLHKQGFLSQVKLGGPSPPASCFPPGVRDNGIVSAHPHSDRSPLSNHSALTEMVMNGKRRDDLLRAGFGSEAIEFAEQTRLLSKEQLEKDGWDTKAIDFVMQHQHKSREQMEADGLSAEAIAIVEKYAPTELYQNLAARTIAERGESVQDGGLRAEEITLIEQAIRRTLRRNGFDLPTLQHLAGESRYATEHHLNRDGITISAMGLDVTNQPFTPVQASYRDPDGLDTEGVVTQANRASRRLWLGLKYFDGMPVLRKAKMLSKPTKRIWLNSSEIGRVVRGARAGEILGLTSVGEIMAVSTDRGILEARECDERKVGGMVLCRIS</sequence>
<dbReference type="GO" id="GO:0006412">
    <property type="term" value="P:translation"/>
    <property type="evidence" value="ECO:0007669"/>
    <property type="project" value="InterPro"/>
</dbReference>
<keyword evidence="2" id="KW-0689">Ribosomal protein</keyword>
<evidence type="ECO:0000256" key="3">
    <source>
        <dbReference type="ARBA" id="ARBA00023274"/>
    </source>
</evidence>
<protein>
    <recommendedName>
        <fullName evidence="6">Ribosomal protein S8</fullName>
    </recommendedName>
</protein>
<dbReference type="Pfam" id="PF00410">
    <property type="entry name" value="Ribosomal_S8"/>
    <property type="match status" value="1"/>
</dbReference>
<dbReference type="Gene3D" id="3.30.1490.10">
    <property type="match status" value="1"/>
</dbReference>
<keyword evidence="3" id="KW-0687">Ribonucleoprotein</keyword>
<organism evidence="4 5">
    <name type="scientific">Acrodontium crateriforme</name>
    <dbReference type="NCBI Taxonomy" id="150365"/>
    <lineage>
        <taxon>Eukaryota</taxon>
        <taxon>Fungi</taxon>
        <taxon>Dikarya</taxon>
        <taxon>Ascomycota</taxon>
        <taxon>Pezizomycotina</taxon>
        <taxon>Dothideomycetes</taxon>
        <taxon>Dothideomycetidae</taxon>
        <taxon>Mycosphaerellales</taxon>
        <taxon>Teratosphaeriaceae</taxon>
        <taxon>Acrodontium</taxon>
    </lineage>
</organism>
<keyword evidence="5" id="KW-1185">Reference proteome</keyword>
<evidence type="ECO:0000313" key="4">
    <source>
        <dbReference type="EMBL" id="WPG97674.1"/>
    </source>
</evidence>
<proteinExistence type="inferred from homology"/>
<dbReference type="InterPro" id="IPR000630">
    <property type="entry name" value="Ribosomal_uS8"/>
</dbReference>
<dbReference type="EMBL" id="CP138580">
    <property type="protein sequence ID" value="WPG97674.1"/>
    <property type="molecule type" value="Genomic_DNA"/>
</dbReference>
<reference evidence="4 5" key="1">
    <citation type="submission" date="2023-11" db="EMBL/GenBank/DDBJ databases">
        <title>An acidophilic fungus is an integral part of prey digestion in a carnivorous sundew plant.</title>
        <authorList>
            <person name="Tsai I.J."/>
        </authorList>
    </citation>
    <scope>NUCLEOTIDE SEQUENCE [LARGE SCALE GENOMIC DNA]</scope>
    <source>
        <strain evidence="4">169a</strain>
    </source>
</reference>
<evidence type="ECO:0000256" key="1">
    <source>
        <dbReference type="ARBA" id="ARBA00006471"/>
    </source>
</evidence>
<dbReference type="InterPro" id="IPR035987">
    <property type="entry name" value="Ribosomal_uS8_sf"/>
</dbReference>
<dbReference type="Proteomes" id="UP001303373">
    <property type="component" value="Chromosome 1"/>
</dbReference>
<dbReference type="GO" id="GO:1990904">
    <property type="term" value="C:ribonucleoprotein complex"/>
    <property type="evidence" value="ECO:0007669"/>
    <property type="project" value="UniProtKB-KW"/>
</dbReference>
<accession>A0AAQ3R741</accession>
<name>A0AAQ3R741_9PEZI</name>
<dbReference type="GO" id="GO:0005840">
    <property type="term" value="C:ribosome"/>
    <property type="evidence" value="ECO:0007669"/>
    <property type="project" value="UniProtKB-KW"/>
</dbReference>
<dbReference type="GO" id="GO:0003735">
    <property type="term" value="F:structural constituent of ribosome"/>
    <property type="evidence" value="ECO:0007669"/>
    <property type="project" value="InterPro"/>
</dbReference>
<dbReference type="SUPFAM" id="SSF56047">
    <property type="entry name" value="Ribosomal protein S8"/>
    <property type="match status" value="2"/>
</dbReference>
<gene>
    <name evidence="4" type="ORF">R9X50_00045400</name>
</gene>
<evidence type="ECO:0000313" key="5">
    <source>
        <dbReference type="Proteomes" id="UP001303373"/>
    </source>
</evidence>